<sequence length="281" mass="29356">MKHTFATWHELAAERTGLAVGVAPSPKWLSAWGLPDTVGGAGTFCDIVLASLAGVAAVKVQTPFFERFGAEGLALLSSFFAGCAQRGTLTVADAKRCDTEDTMASYADLYLGEQSVLGADAVTVAPYIGVDATAPLFEVARQRGCAVFVLVRTSNHESAVQLSRDEGGRTVSEQVADRIAAHNRTLATGGRAGPVAAVVGAPPEAAAALLRRMPDTVVSLPGLGRPGRTVDQFRTVVGDEGGRVVLPISSGVLEAGPHGLADRIRQWQTVLRPMCPPGRSR</sequence>
<dbReference type="PANTHER" id="PTHR43375">
    <property type="entry name" value="OROTIDINE 5'-PHOSPHATE DECARBOXYLASE"/>
    <property type="match status" value="1"/>
</dbReference>
<evidence type="ECO:0000256" key="2">
    <source>
        <dbReference type="ARBA" id="ARBA00008847"/>
    </source>
</evidence>
<dbReference type="GO" id="GO:0006207">
    <property type="term" value="P:'de novo' pyrimidine nucleobase biosynthetic process"/>
    <property type="evidence" value="ECO:0007669"/>
    <property type="project" value="InterPro"/>
</dbReference>
<dbReference type="Pfam" id="PF00215">
    <property type="entry name" value="OMPdecase"/>
    <property type="match status" value="1"/>
</dbReference>
<dbReference type="InterPro" id="IPR013785">
    <property type="entry name" value="Aldolase_TIM"/>
</dbReference>
<evidence type="ECO:0000313" key="10">
    <source>
        <dbReference type="Proteomes" id="UP000482800"/>
    </source>
</evidence>
<gene>
    <name evidence="9" type="primary">pyrF_2</name>
    <name evidence="9" type="ORF">Phou_052380</name>
</gene>
<comment type="catalytic activity">
    <reaction evidence="6">
        <text>orotidine 5'-phosphate + H(+) = UMP + CO2</text>
        <dbReference type="Rhea" id="RHEA:11596"/>
        <dbReference type="ChEBI" id="CHEBI:15378"/>
        <dbReference type="ChEBI" id="CHEBI:16526"/>
        <dbReference type="ChEBI" id="CHEBI:57538"/>
        <dbReference type="ChEBI" id="CHEBI:57865"/>
        <dbReference type="EC" id="4.1.1.23"/>
    </reaction>
</comment>
<comment type="similarity">
    <text evidence="2">Belongs to the OMP decarboxylase family. Type 2 subfamily.</text>
</comment>
<dbReference type="GO" id="GO:0044205">
    <property type="term" value="P:'de novo' UMP biosynthetic process"/>
    <property type="evidence" value="ECO:0007669"/>
    <property type="project" value="UniProtKB-UniPathway"/>
</dbReference>
<dbReference type="AlphaFoldDB" id="A0A6V8KFC3"/>
<feature type="domain" description="Orotidine 5'-phosphate decarboxylase" evidence="8">
    <location>
        <begin position="17"/>
        <end position="264"/>
    </location>
</feature>
<evidence type="ECO:0000256" key="5">
    <source>
        <dbReference type="ARBA" id="ARBA00023239"/>
    </source>
</evidence>
<dbReference type="Gene3D" id="3.20.20.70">
    <property type="entry name" value="Aldolase class I"/>
    <property type="match status" value="1"/>
</dbReference>
<keyword evidence="5" id="KW-0456">Lyase</keyword>
<dbReference type="SMART" id="SM00934">
    <property type="entry name" value="OMPdecase"/>
    <property type="match status" value="1"/>
</dbReference>
<dbReference type="InterPro" id="IPR001754">
    <property type="entry name" value="OMPdeCOase_dom"/>
</dbReference>
<comment type="caution">
    <text evidence="9">The sequence shown here is derived from an EMBL/GenBank/DDBJ whole genome shotgun (WGS) entry which is preliminary data.</text>
</comment>
<accession>A0A6V8KFC3</accession>
<evidence type="ECO:0000256" key="6">
    <source>
        <dbReference type="ARBA" id="ARBA00049157"/>
    </source>
</evidence>
<proteinExistence type="inferred from homology"/>
<dbReference type="GO" id="GO:0004590">
    <property type="term" value="F:orotidine-5'-phosphate decarboxylase activity"/>
    <property type="evidence" value="ECO:0007669"/>
    <property type="project" value="UniProtKB-UniRule"/>
</dbReference>
<dbReference type="RefSeq" id="WP_173059691.1">
    <property type="nucleotide sequence ID" value="NZ_BAABGO010000026.1"/>
</dbReference>
<keyword evidence="3" id="KW-0210">Decarboxylase</keyword>
<keyword evidence="4" id="KW-0665">Pyrimidine biosynthesis</keyword>
<keyword evidence="10" id="KW-1185">Reference proteome</keyword>
<reference evidence="9 10" key="2">
    <citation type="submission" date="2020-03" db="EMBL/GenBank/DDBJ databases">
        <authorList>
            <person name="Ichikawa N."/>
            <person name="Kimura A."/>
            <person name="Kitahashi Y."/>
            <person name="Uohara A."/>
        </authorList>
    </citation>
    <scope>NUCLEOTIDE SEQUENCE [LARGE SCALE GENOMIC DNA]</scope>
    <source>
        <strain evidence="9 10">NBRC 108639</strain>
    </source>
</reference>
<dbReference type="PANTHER" id="PTHR43375:SF1">
    <property type="entry name" value="OROTIDINE 5'-PHOSPHATE DECARBOXYLASE"/>
    <property type="match status" value="1"/>
</dbReference>
<organism evidence="9 10">
    <name type="scientific">Phytohabitans houttuyneae</name>
    <dbReference type="NCBI Taxonomy" id="1076126"/>
    <lineage>
        <taxon>Bacteria</taxon>
        <taxon>Bacillati</taxon>
        <taxon>Actinomycetota</taxon>
        <taxon>Actinomycetes</taxon>
        <taxon>Micromonosporales</taxon>
        <taxon>Micromonosporaceae</taxon>
    </lineage>
</organism>
<name>A0A6V8KFC3_9ACTN</name>
<evidence type="ECO:0000259" key="8">
    <source>
        <dbReference type="SMART" id="SM00934"/>
    </source>
</evidence>
<reference evidence="9 10" key="1">
    <citation type="submission" date="2020-03" db="EMBL/GenBank/DDBJ databases">
        <title>Whole genome shotgun sequence of Phytohabitans houttuyneae NBRC 108639.</title>
        <authorList>
            <person name="Komaki H."/>
            <person name="Tamura T."/>
        </authorList>
    </citation>
    <scope>NUCLEOTIDE SEQUENCE [LARGE SCALE GENOMIC DNA]</scope>
    <source>
        <strain evidence="9 10">NBRC 108639</strain>
    </source>
</reference>
<dbReference type="EC" id="4.1.1.23" evidence="7"/>
<evidence type="ECO:0000256" key="3">
    <source>
        <dbReference type="ARBA" id="ARBA00022793"/>
    </source>
</evidence>
<dbReference type="SUPFAM" id="SSF51366">
    <property type="entry name" value="Ribulose-phoshate binding barrel"/>
    <property type="match status" value="1"/>
</dbReference>
<dbReference type="EMBL" id="BLPF01000002">
    <property type="protein sequence ID" value="GFJ81058.1"/>
    <property type="molecule type" value="Genomic_DNA"/>
</dbReference>
<dbReference type="Proteomes" id="UP000482800">
    <property type="component" value="Unassembled WGS sequence"/>
</dbReference>
<dbReference type="NCBIfam" id="TIGR02127">
    <property type="entry name" value="pyrF_sub2"/>
    <property type="match status" value="1"/>
</dbReference>
<comment type="pathway">
    <text evidence="1">Pyrimidine metabolism; UMP biosynthesis via de novo pathway; UMP from orotate: step 2/2.</text>
</comment>
<evidence type="ECO:0000256" key="4">
    <source>
        <dbReference type="ARBA" id="ARBA00022975"/>
    </source>
</evidence>
<protein>
    <recommendedName>
        <fullName evidence="7">Orotidine-5'-phosphate decarboxylase</fullName>
        <ecNumber evidence="7">4.1.1.23</ecNumber>
    </recommendedName>
</protein>
<dbReference type="InterPro" id="IPR011060">
    <property type="entry name" value="RibuloseP-bd_barrel"/>
</dbReference>
<dbReference type="UniPathway" id="UPA00070">
    <property type="reaction ID" value="UER00120"/>
</dbReference>
<evidence type="ECO:0000256" key="7">
    <source>
        <dbReference type="NCBIfam" id="TIGR02127"/>
    </source>
</evidence>
<dbReference type="InterPro" id="IPR011995">
    <property type="entry name" value="OMPdecase_type-2"/>
</dbReference>
<evidence type="ECO:0000313" key="9">
    <source>
        <dbReference type="EMBL" id="GFJ81058.1"/>
    </source>
</evidence>
<evidence type="ECO:0000256" key="1">
    <source>
        <dbReference type="ARBA" id="ARBA00004861"/>
    </source>
</evidence>